<organism evidence="1 2">
    <name type="scientific">Saccharibacillus endophyticus</name>
    <dbReference type="NCBI Taxonomy" id="2060666"/>
    <lineage>
        <taxon>Bacteria</taxon>
        <taxon>Bacillati</taxon>
        <taxon>Bacillota</taxon>
        <taxon>Bacilli</taxon>
        <taxon>Bacillales</taxon>
        <taxon>Paenibacillaceae</taxon>
        <taxon>Saccharibacillus</taxon>
    </lineage>
</organism>
<dbReference type="EMBL" id="BMDD01000002">
    <property type="protein sequence ID" value="GGH78248.1"/>
    <property type="molecule type" value="Genomic_DNA"/>
</dbReference>
<comment type="caution">
    <text evidence="1">The sequence shown here is derived from an EMBL/GenBank/DDBJ whole genome shotgun (WGS) entry which is preliminary data.</text>
</comment>
<protein>
    <recommendedName>
        <fullName evidence="3">Aerobactin siderophore biosynthesis IucA/IucC-like C-terminal domain-containing protein</fullName>
    </recommendedName>
</protein>
<evidence type="ECO:0000313" key="1">
    <source>
        <dbReference type="EMBL" id="GGH78248.1"/>
    </source>
</evidence>
<evidence type="ECO:0008006" key="3">
    <source>
        <dbReference type="Google" id="ProtNLM"/>
    </source>
</evidence>
<name>A0ABQ1ZSH2_9BACL</name>
<reference evidence="2" key="1">
    <citation type="journal article" date="2019" name="Int. J. Syst. Evol. Microbiol.">
        <title>The Global Catalogue of Microorganisms (GCM) 10K type strain sequencing project: providing services to taxonomists for standard genome sequencing and annotation.</title>
        <authorList>
            <consortium name="The Broad Institute Genomics Platform"/>
            <consortium name="The Broad Institute Genome Sequencing Center for Infectious Disease"/>
            <person name="Wu L."/>
            <person name="Ma J."/>
        </authorList>
    </citation>
    <scope>NUCLEOTIDE SEQUENCE [LARGE SCALE GENOMIC DNA]</scope>
    <source>
        <strain evidence="2">CCM 8702</strain>
    </source>
</reference>
<dbReference type="RefSeq" id="WP_172247333.1">
    <property type="nucleotide sequence ID" value="NZ_BMDD01000002.1"/>
</dbReference>
<evidence type="ECO:0000313" key="2">
    <source>
        <dbReference type="Proteomes" id="UP000605427"/>
    </source>
</evidence>
<accession>A0ABQ1ZSH2</accession>
<keyword evidence="2" id="KW-1185">Reference proteome</keyword>
<gene>
    <name evidence="1" type="ORF">GCM10007362_23260</name>
</gene>
<sequence>MNVRRTGQKDGDFLQELKRLLRRHFAVVWIESEEDWDRLSESGELQTTNATLADSRTLFPYAAVDLLDPVILYEVLALQSRQLGDVSSDVTGTLFAKRYSVLIAGMFAAYTLYDVPISADLSDTRIRLEQGGTMAYLVRHDSQFANPAELMDAGRKRLPSSEARSGFSVYARRIDEHFSTILDAVSSITRAHNKVLRSLVLHQVHMLYAGLQAEAAHPDFRPRGRAALIAADREALSRPENAAFHANFRRAEESPPNRPLLMRRYCCQAYRTSPGGHSHGYCESCPKIGSG</sequence>
<proteinExistence type="predicted"/>
<dbReference type="Proteomes" id="UP000605427">
    <property type="component" value="Unassembled WGS sequence"/>
</dbReference>